<gene>
    <name evidence="1" type="ORF">SAMN05216326_1181</name>
</gene>
<evidence type="ECO:0000313" key="2">
    <source>
        <dbReference type="Proteomes" id="UP000199345"/>
    </source>
</evidence>
<dbReference type="RefSeq" id="WP_177170347.1">
    <property type="nucleotide sequence ID" value="NZ_FOIA01000018.1"/>
</dbReference>
<evidence type="ECO:0000313" key="1">
    <source>
        <dbReference type="EMBL" id="SET26432.1"/>
    </source>
</evidence>
<sequence length="78" mass="8785">MNELIQGISVPAIEEITGESPRIIRQWKKGTRKIPESAIRLLRLYLNGDASAILGKDWEGHFFNVKETANQAHIILTS</sequence>
<accession>A0A1I0D3Q8</accession>
<protein>
    <submittedName>
        <fullName evidence="1">Uncharacterized protein</fullName>
    </submittedName>
</protein>
<keyword evidence="2" id="KW-1185">Reference proteome</keyword>
<dbReference type="Proteomes" id="UP000199345">
    <property type="component" value="Unassembled WGS sequence"/>
</dbReference>
<reference evidence="2" key="1">
    <citation type="submission" date="2016-10" db="EMBL/GenBank/DDBJ databases">
        <authorList>
            <person name="Varghese N."/>
            <person name="Submissions S."/>
        </authorList>
    </citation>
    <scope>NUCLEOTIDE SEQUENCE [LARGE SCALE GENOMIC DNA]</scope>
    <source>
        <strain evidence="2">Nm71</strain>
    </source>
</reference>
<dbReference type="AlphaFoldDB" id="A0A1I0D3Q8"/>
<name>A0A1I0D3Q8_9PROT</name>
<proteinExistence type="predicted"/>
<dbReference type="EMBL" id="FOIA01000018">
    <property type="protein sequence ID" value="SET26432.1"/>
    <property type="molecule type" value="Genomic_DNA"/>
</dbReference>
<organism evidence="1 2">
    <name type="scientific">Nitrosomonas marina</name>
    <dbReference type="NCBI Taxonomy" id="917"/>
    <lineage>
        <taxon>Bacteria</taxon>
        <taxon>Pseudomonadati</taxon>
        <taxon>Pseudomonadota</taxon>
        <taxon>Betaproteobacteria</taxon>
        <taxon>Nitrosomonadales</taxon>
        <taxon>Nitrosomonadaceae</taxon>
        <taxon>Nitrosomonas</taxon>
    </lineage>
</organism>